<feature type="transmembrane region" description="Helical" evidence="1">
    <location>
        <begin position="21"/>
        <end position="51"/>
    </location>
</feature>
<evidence type="ECO:0000313" key="2">
    <source>
        <dbReference type="EMBL" id="ASB87290.1"/>
    </source>
</evidence>
<dbReference type="Proteomes" id="UP000196877">
    <property type="component" value="Chromosome"/>
</dbReference>
<keyword evidence="1" id="KW-0472">Membrane</keyword>
<evidence type="ECO:0000313" key="3">
    <source>
        <dbReference type="Proteomes" id="UP000196877"/>
    </source>
</evidence>
<sequence>MKNNPAQLEPNVAVARRHSMGFVILISCAAGLGGLLYGCDTAVIFGAIGFLKNLYRLSPFMEGLFLMVHLLARFVYDRY</sequence>
<evidence type="ECO:0000256" key="1">
    <source>
        <dbReference type="SAM" id="Phobius"/>
    </source>
</evidence>
<reference evidence="2 3" key="1">
    <citation type="submission" date="2017-06" db="EMBL/GenBank/DDBJ databases">
        <title>Genome sequence of Bacillus sonorensis strain SRCM101395.</title>
        <authorList>
            <person name="Cho S.H."/>
        </authorList>
    </citation>
    <scope>NUCLEOTIDE SEQUENCE [LARGE SCALE GENOMIC DNA]</scope>
    <source>
        <strain evidence="2 3">SRCM101395</strain>
    </source>
</reference>
<name>A0ABM6LDK5_9BACI</name>
<accession>A0ABM6LDK5</accession>
<protein>
    <submittedName>
        <fullName evidence="2">Arabinose-proton symporter</fullName>
    </submittedName>
</protein>
<keyword evidence="1" id="KW-1133">Transmembrane helix</keyword>
<organism evidence="2 3">
    <name type="scientific">Bacillus sonorensis</name>
    <dbReference type="NCBI Taxonomy" id="119858"/>
    <lineage>
        <taxon>Bacteria</taxon>
        <taxon>Bacillati</taxon>
        <taxon>Bacillota</taxon>
        <taxon>Bacilli</taxon>
        <taxon>Bacillales</taxon>
        <taxon>Bacillaceae</taxon>
        <taxon>Bacillus</taxon>
    </lineage>
</organism>
<feature type="transmembrane region" description="Helical" evidence="1">
    <location>
        <begin position="57"/>
        <end position="76"/>
    </location>
</feature>
<dbReference type="EMBL" id="CP021920">
    <property type="protein sequence ID" value="ASB87290.1"/>
    <property type="molecule type" value="Genomic_DNA"/>
</dbReference>
<keyword evidence="3" id="KW-1185">Reference proteome</keyword>
<proteinExistence type="predicted"/>
<keyword evidence="1" id="KW-0812">Transmembrane</keyword>
<gene>
    <name evidence="2" type="ORF">S101395_00736</name>
</gene>
<dbReference type="PROSITE" id="PS51257">
    <property type="entry name" value="PROKAR_LIPOPROTEIN"/>
    <property type="match status" value="1"/>
</dbReference>